<dbReference type="HOGENOM" id="CLU_2098735_0_0_1"/>
<accession>C8Z4D6</accession>
<protein>
    <submittedName>
        <fullName evidence="2">EC1118_1C17_1310p</fullName>
    </submittedName>
</protein>
<dbReference type="AlphaFoldDB" id="C8Z4D6"/>
<feature type="chain" id="PRO_5002994789" evidence="1">
    <location>
        <begin position="22"/>
        <end position="116"/>
    </location>
</feature>
<reference evidence="2 3" key="1">
    <citation type="journal article" date="2009" name="Proc. Natl. Acad. Sci. U.S.A.">
        <title>Eukaryote-to-eukaryote gene transfer events revealed by the genome sequence of the wine yeast Saccharomyces cerevisiae EC1118.</title>
        <authorList>
            <person name="Novo M."/>
            <person name="Bigey F."/>
            <person name="Beyne E."/>
            <person name="Galeote V."/>
            <person name="Gavory F."/>
            <person name="Mallet S."/>
            <person name="Cambot B."/>
            <person name="Legras J.L."/>
            <person name="Wincker P."/>
            <person name="Casaregola S."/>
            <person name="Dequin S."/>
        </authorList>
    </citation>
    <scope>NUCLEOTIDE SEQUENCE [LARGE SCALE GENOMIC DNA]</scope>
    <source>
        <strain evidence="3">Lalvin EC1118 / Prise de mousse</strain>
    </source>
</reference>
<name>C8Z4D6_YEAS8</name>
<evidence type="ECO:0000256" key="1">
    <source>
        <dbReference type="SAM" id="SignalP"/>
    </source>
</evidence>
<dbReference type="Proteomes" id="UP000000286">
    <property type="component" value="Chromosome III"/>
</dbReference>
<proteinExistence type="predicted"/>
<keyword evidence="1" id="KW-0732">Signal</keyword>
<sequence length="116" mass="12711">MAPSTAMLIMGLLKLPRLRLATHFLPCGRLTFVQCSTMNSRPLRTLLASPDPSLPKTLTSTRLTLFAAPYVLEPTSPATCVPWPFWSPNPSLVKSIPWMTLSSNSGWSAKIPVSMI</sequence>
<evidence type="ECO:0000313" key="3">
    <source>
        <dbReference type="Proteomes" id="UP000000286"/>
    </source>
</evidence>
<organism evidence="2 3">
    <name type="scientific">Saccharomyces cerevisiae (strain Lalvin EC1118 / Prise de mousse)</name>
    <name type="common">Baker's yeast</name>
    <dbReference type="NCBI Taxonomy" id="643680"/>
    <lineage>
        <taxon>Eukaryota</taxon>
        <taxon>Fungi</taxon>
        <taxon>Dikarya</taxon>
        <taxon>Ascomycota</taxon>
        <taxon>Saccharomycotina</taxon>
        <taxon>Saccharomycetes</taxon>
        <taxon>Saccharomycetales</taxon>
        <taxon>Saccharomycetaceae</taxon>
        <taxon>Saccharomyces</taxon>
    </lineage>
</organism>
<gene>
    <name evidence="2" type="ORF">EC1118_1C17_1310g</name>
</gene>
<evidence type="ECO:0000313" key="2">
    <source>
        <dbReference type="EMBL" id="CAY78252.1"/>
    </source>
</evidence>
<dbReference type="EMBL" id="FN393062">
    <property type="protein sequence ID" value="CAY78252.1"/>
    <property type="molecule type" value="Genomic_DNA"/>
</dbReference>
<feature type="signal peptide" evidence="1">
    <location>
        <begin position="1"/>
        <end position="21"/>
    </location>
</feature>